<name>A0A510UJU3_ALIFS</name>
<reference evidence="3 4" key="1">
    <citation type="submission" date="2019-07" db="EMBL/GenBank/DDBJ databases">
        <title>Whole genome shotgun sequence of Aliivibrio fischeri NBRC 101058.</title>
        <authorList>
            <person name="Hosoyama A."/>
            <person name="Uohara A."/>
            <person name="Ohji S."/>
            <person name="Ichikawa N."/>
        </authorList>
    </citation>
    <scope>NUCLEOTIDE SEQUENCE [LARGE SCALE GENOMIC DNA]</scope>
    <source>
        <strain evidence="3 4">NBRC 101058</strain>
    </source>
</reference>
<evidence type="ECO:0000259" key="2">
    <source>
        <dbReference type="Pfam" id="PF05689"/>
    </source>
</evidence>
<dbReference type="Pfam" id="PF05689">
    <property type="entry name" value="InvE_AD"/>
    <property type="match status" value="1"/>
</dbReference>
<dbReference type="AlphaFoldDB" id="A0A510UJU3"/>
<dbReference type="InterPro" id="IPR008541">
    <property type="entry name" value="InvE_AD"/>
</dbReference>
<sequence length="729" mass="78390">MKKSIIALLLANVLSPVVMAAQPMLIPQSEANKSWFNQANNYRFNNSEALPGTVGINLAAGAFIIQNKGEYQNVMAFGNPQFGGEIEAGSTLDELLAFIKPSQMYASGNAFLALDPVFHHGVAWGNGVTRGEEKSIENIQSVYPGTESFMIVKTDGSLIEYTPSTGTENTIDAITSSDTIRSIYHSGGTIGEPIAWVALLESGKIKAWGDGAAGGTISEEAKKALKNEVVQSIYATKDVFLVKTQSNKYVAWGGDNSESGTIPSDISSILNSSGSSSIQATEKAFAVISNSTIYAWGDDACGGKINSSTSDFLSNMKSPQLSATRCSFIATDVSTGKLAQWGNLHTKKTYGENTRLVTRTSNEGALVLDGEGNYIDALQSAELSPDALNAFVAPASETIASGNAFAAVNHQGLGAGSNILNSWANGANVDDITLTCDGIPIDLYSTQAPDNSVSYFLAYHPSCGDEVTTWKTGEESLPSVSSLRITPDVPVIGEKLKGDYLYIAADSGAEERNSLRTWTVVETHEELYRDKGTEHFSSTFNLKNDASLVGQHIEFCVVPKSTGQIEGNQSCITSLAITEDDDKYTPTCSNDGGMVTLSSGAKVSCPVNVEQLDQVGSYHNYDGYNNENGYKYPKYHPDTAKQFCEGLRIGGSSSWTLPTIWDLKTLQNEYGDMGKYQWPTNTYYWSSTVSGSGSDPDAHFWLDLSNGNSDDGYDTYTDYVTCIDRSDVH</sequence>
<dbReference type="InterPro" id="IPR009091">
    <property type="entry name" value="RCC1/BLIP-II"/>
</dbReference>
<feature type="chain" id="PRO_5022053322" description="InvasinE Adhesion domain-containing protein" evidence="1">
    <location>
        <begin position="21"/>
        <end position="729"/>
    </location>
</feature>
<accession>A0A510UJU3</accession>
<keyword evidence="1" id="KW-0732">Signal</keyword>
<feature type="signal peptide" evidence="1">
    <location>
        <begin position="1"/>
        <end position="20"/>
    </location>
</feature>
<comment type="caution">
    <text evidence="3">The sequence shown here is derived from an EMBL/GenBank/DDBJ whole genome shotgun (WGS) entry which is preliminary data.</text>
</comment>
<proteinExistence type="predicted"/>
<dbReference type="SUPFAM" id="SSF50985">
    <property type="entry name" value="RCC1/BLIP-II"/>
    <property type="match status" value="1"/>
</dbReference>
<gene>
    <name evidence="3" type="ORF">AFI02nite_29480</name>
</gene>
<dbReference type="Gene3D" id="2.130.10.30">
    <property type="entry name" value="Regulator of chromosome condensation 1/beta-lactamase-inhibitor protein II"/>
    <property type="match status" value="1"/>
</dbReference>
<evidence type="ECO:0000256" key="1">
    <source>
        <dbReference type="SAM" id="SignalP"/>
    </source>
</evidence>
<protein>
    <recommendedName>
        <fullName evidence="2">InvasinE Adhesion domain-containing protein</fullName>
    </recommendedName>
</protein>
<organism evidence="3 4">
    <name type="scientific">Aliivibrio fischeri</name>
    <name type="common">Vibrio fischeri</name>
    <dbReference type="NCBI Taxonomy" id="668"/>
    <lineage>
        <taxon>Bacteria</taxon>
        <taxon>Pseudomonadati</taxon>
        <taxon>Pseudomonadota</taxon>
        <taxon>Gammaproteobacteria</taxon>
        <taxon>Vibrionales</taxon>
        <taxon>Vibrionaceae</taxon>
        <taxon>Aliivibrio</taxon>
    </lineage>
</organism>
<evidence type="ECO:0000313" key="4">
    <source>
        <dbReference type="Proteomes" id="UP000321787"/>
    </source>
</evidence>
<feature type="domain" description="InvasinE Adhesion" evidence="2">
    <location>
        <begin position="625"/>
        <end position="722"/>
    </location>
</feature>
<dbReference type="Proteomes" id="UP000321787">
    <property type="component" value="Unassembled WGS sequence"/>
</dbReference>
<evidence type="ECO:0000313" key="3">
    <source>
        <dbReference type="EMBL" id="GEK14912.1"/>
    </source>
</evidence>
<dbReference type="EMBL" id="BJTZ01000021">
    <property type="protein sequence ID" value="GEK14912.1"/>
    <property type="molecule type" value="Genomic_DNA"/>
</dbReference>
<dbReference type="RefSeq" id="WP_186809447.1">
    <property type="nucleotide sequence ID" value="NZ_BJTZ01000021.1"/>
</dbReference>